<dbReference type="Proteomes" id="UP000177082">
    <property type="component" value="Unassembled WGS sequence"/>
</dbReference>
<evidence type="ECO:0000313" key="1">
    <source>
        <dbReference type="EMBL" id="OGM63994.1"/>
    </source>
</evidence>
<gene>
    <name evidence="1" type="ORF">A2961_02590</name>
</gene>
<dbReference type="Pfam" id="PF19027">
    <property type="entry name" value="DUF5752"/>
    <property type="match status" value="1"/>
</dbReference>
<accession>A0A1F8BIV4</accession>
<dbReference type="EMBL" id="MGHF01000010">
    <property type="protein sequence ID" value="OGM63994.1"/>
    <property type="molecule type" value="Genomic_DNA"/>
</dbReference>
<dbReference type="AlphaFoldDB" id="A0A1F8BIV4"/>
<evidence type="ECO:0000313" key="2">
    <source>
        <dbReference type="Proteomes" id="UP000177082"/>
    </source>
</evidence>
<sequence>MQGSKKDIVNAPNDKLFWVHEGPALKNLVDLRDLLRSLRDETFKFHVNELKNDFSNWISDVLKEADLAKKLKGIKSKRYTYKTVNDYLNSHFGM</sequence>
<comment type="caution">
    <text evidence="1">The sequence shown here is derived from an EMBL/GenBank/DDBJ whole genome shotgun (WGS) entry which is preliminary data.</text>
</comment>
<dbReference type="InterPro" id="IPR044036">
    <property type="entry name" value="DUF5752"/>
</dbReference>
<protein>
    <submittedName>
        <fullName evidence="1">Uncharacterized protein</fullName>
    </submittedName>
</protein>
<dbReference type="STRING" id="1802519.A2961_02590"/>
<organism evidence="1 2">
    <name type="scientific">Candidatus Woesebacteria bacterium RIFCSPLOWO2_01_FULL_39_21</name>
    <dbReference type="NCBI Taxonomy" id="1802519"/>
    <lineage>
        <taxon>Bacteria</taxon>
        <taxon>Candidatus Woeseibacteriota</taxon>
    </lineage>
</organism>
<name>A0A1F8BIV4_9BACT</name>
<reference evidence="1 2" key="1">
    <citation type="journal article" date="2016" name="Nat. Commun.">
        <title>Thousands of microbial genomes shed light on interconnected biogeochemical processes in an aquifer system.</title>
        <authorList>
            <person name="Anantharaman K."/>
            <person name="Brown C.T."/>
            <person name="Hug L.A."/>
            <person name="Sharon I."/>
            <person name="Castelle C.J."/>
            <person name="Probst A.J."/>
            <person name="Thomas B.C."/>
            <person name="Singh A."/>
            <person name="Wilkins M.J."/>
            <person name="Karaoz U."/>
            <person name="Brodie E.L."/>
            <person name="Williams K.H."/>
            <person name="Hubbard S.S."/>
            <person name="Banfield J.F."/>
        </authorList>
    </citation>
    <scope>NUCLEOTIDE SEQUENCE [LARGE SCALE GENOMIC DNA]</scope>
</reference>
<proteinExistence type="predicted"/>